<dbReference type="SUPFAM" id="SSF48498">
    <property type="entry name" value="Tetracyclin repressor-like, C-terminal domain"/>
    <property type="match status" value="1"/>
</dbReference>
<protein>
    <submittedName>
        <fullName evidence="6">AcrR family transcriptional regulator</fullName>
    </submittedName>
</protein>
<dbReference type="PANTHER" id="PTHR30055">
    <property type="entry name" value="HTH-TYPE TRANSCRIPTIONAL REGULATOR RUTR"/>
    <property type="match status" value="1"/>
</dbReference>
<dbReference type="InterPro" id="IPR009057">
    <property type="entry name" value="Homeodomain-like_sf"/>
</dbReference>
<feature type="domain" description="HTH tetR-type" evidence="5">
    <location>
        <begin position="23"/>
        <end position="82"/>
    </location>
</feature>
<dbReference type="InterPro" id="IPR001647">
    <property type="entry name" value="HTH_TetR"/>
</dbReference>
<proteinExistence type="predicted"/>
<dbReference type="InterPro" id="IPR050109">
    <property type="entry name" value="HTH-type_TetR-like_transc_reg"/>
</dbReference>
<dbReference type="EMBL" id="JAUSQZ010000001">
    <property type="protein sequence ID" value="MDP9828620.1"/>
    <property type="molecule type" value="Genomic_DNA"/>
</dbReference>
<evidence type="ECO:0000256" key="2">
    <source>
        <dbReference type="ARBA" id="ARBA00023125"/>
    </source>
</evidence>
<evidence type="ECO:0000259" key="5">
    <source>
        <dbReference type="PROSITE" id="PS50977"/>
    </source>
</evidence>
<evidence type="ECO:0000313" key="6">
    <source>
        <dbReference type="EMBL" id="MDP9828620.1"/>
    </source>
</evidence>
<dbReference type="RefSeq" id="WP_307245982.1">
    <property type="nucleotide sequence ID" value="NZ_JAUSQZ010000001.1"/>
</dbReference>
<reference evidence="6 7" key="1">
    <citation type="submission" date="2023-07" db="EMBL/GenBank/DDBJ databases">
        <title>Sequencing the genomes of 1000 actinobacteria strains.</title>
        <authorList>
            <person name="Klenk H.-P."/>
        </authorList>
    </citation>
    <scope>NUCLEOTIDE SEQUENCE [LARGE SCALE GENOMIC DNA]</scope>
    <source>
        <strain evidence="6 7">DSM 44388</strain>
    </source>
</reference>
<keyword evidence="3" id="KW-0804">Transcription</keyword>
<comment type="caution">
    <text evidence="6">The sequence shown here is derived from an EMBL/GenBank/DDBJ whole genome shotgun (WGS) entry which is preliminary data.</text>
</comment>
<dbReference type="PANTHER" id="PTHR30055:SF234">
    <property type="entry name" value="HTH-TYPE TRANSCRIPTIONAL REGULATOR BETI"/>
    <property type="match status" value="1"/>
</dbReference>
<dbReference type="InterPro" id="IPR036271">
    <property type="entry name" value="Tet_transcr_reg_TetR-rel_C_sf"/>
</dbReference>
<accession>A0ABT9P9B1</accession>
<dbReference type="InterPro" id="IPR049445">
    <property type="entry name" value="TetR_SbtR-like_C"/>
</dbReference>
<dbReference type="Proteomes" id="UP001235712">
    <property type="component" value="Unassembled WGS sequence"/>
</dbReference>
<evidence type="ECO:0000256" key="1">
    <source>
        <dbReference type="ARBA" id="ARBA00023015"/>
    </source>
</evidence>
<dbReference type="Pfam" id="PF00440">
    <property type="entry name" value="TetR_N"/>
    <property type="match status" value="1"/>
</dbReference>
<evidence type="ECO:0000256" key="3">
    <source>
        <dbReference type="ARBA" id="ARBA00023163"/>
    </source>
</evidence>
<keyword evidence="1" id="KW-0805">Transcription regulation</keyword>
<dbReference type="Gene3D" id="1.10.357.10">
    <property type="entry name" value="Tetracycline Repressor, domain 2"/>
    <property type="match status" value="1"/>
</dbReference>
<dbReference type="PRINTS" id="PR00455">
    <property type="entry name" value="HTHTETR"/>
</dbReference>
<evidence type="ECO:0000313" key="7">
    <source>
        <dbReference type="Proteomes" id="UP001235712"/>
    </source>
</evidence>
<evidence type="ECO:0000256" key="4">
    <source>
        <dbReference type="PROSITE-ProRule" id="PRU00335"/>
    </source>
</evidence>
<dbReference type="PROSITE" id="PS50977">
    <property type="entry name" value="HTH_TETR_2"/>
    <property type="match status" value="1"/>
</dbReference>
<organism evidence="6 7">
    <name type="scientific">Kineosporia succinea</name>
    <dbReference type="NCBI Taxonomy" id="84632"/>
    <lineage>
        <taxon>Bacteria</taxon>
        <taxon>Bacillati</taxon>
        <taxon>Actinomycetota</taxon>
        <taxon>Actinomycetes</taxon>
        <taxon>Kineosporiales</taxon>
        <taxon>Kineosporiaceae</taxon>
        <taxon>Kineosporia</taxon>
    </lineage>
</organism>
<keyword evidence="7" id="KW-1185">Reference proteome</keyword>
<feature type="DNA-binding region" description="H-T-H motif" evidence="4">
    <location>
        <begin position="45"/>
        <end position="64"/>
    </location>
</feature>
<dbReference type="Pfam" id="PF21597">
    <property type="entry name" value="TetR_C_43"/>
    <property type="match status" value="1"/>
</dbReference>
<sequence>MTLEQSVGAPTGIRRRPLRADAERNRQRILTAAAEVFAERGLDAGMDEIARRAGVGTGTVYRRFPDKSSLIEALFASRVDALVELVEQARHAPDAWTGLVTLITGSVEMQLADRGLKELLYGDVTVAASMQTRVVEKLARIQPMVAEILGRAQAEGTVRHDVTVTDLAVTQFMLHGVGKFSAPDQWRRQLALVLAGLRPDARAPLPGDPLTDLELLEACAPDCAGPPPVQLAVVPD</sequence>
<name>A0ABT9P9B1_9ACTN</name>
<dbReference type="SUPFAM" id="SSF46689">
    <property type="entry name" value="Homeodomain-like"/>
    <property type="match status" value="1"/>
</dbReference>
<keyword evidence="2 4" id="KW-0238">DNA-binding</keyword>
<gene>
    <name evidence="6" type="ORF">J2S57_004369</name>
</gene>